<dbReference type="InterPro" id="IPR012349">
    <property type="entry name" value="Split_barrel_FMN-bd"/>
</dbReference>
<dbReference type="RefSeq" id="WP_109904338.1">
    <property type="nucleotide sequence ID" value="NZ_QGLE01000003.1"/>
</dbReference>
<dbReference type="InterPro" id="IPR019740">
    <property type="entry name" value="Pyridox_Oxase_CS"/>
</dbReference>
<dbReference type="Proteomes" id="UP000245461">
    <property type="component" value="Unassembled WGS sequence"/>
</dbReference>
<evidence type="ECO:0000256" key="2">
    <source>
        <dbReference type="ARBA" id="ARBA00022630"/>
    </source>
</evidence>
<dbReference type="PANTHER" id="PTHR10851:SF0">
    <property type="entry name" value="PYRIDOXINE-5'-PHOSPHATE OXIDASE"/>
    <property type="match status" value="1"/>
</dbReference>
<comment type="caution">
    <text evidence="6">Lacks conserved residue(s) required for the propagation of feature annotation.</text>
</comment>
<comment type="function">
    <text evidence="6">Catalyzes the oxidation of either pyridoxine 5'-phosphate (PNP) or pyridoxamine 5'-phosphate (PMP) into pyridoxal 5'-phosphate (PLP).</text>
</comment>
<feature type="binding site" evidence="6">
    <location>
        <position position="116"/>
    </location>
    <ligand>
        <name>substrate</name>
    </ligand>
</feature>
<dbReference type="Pfam" id="PF01243">
    <property type="entry name" value="PNPOx_N"/>
    <property type="match status" value="1"/>
</dbReference>
<dbReference type="EC" id="1.4.3.5" evidence="6"/>
<evidence type="ECO:0000256" key="1">
    <source>
        <dbReference type="ARBA" id="ARBA00007301"/>
    </source>
</evidence>
<dbReference type="InterPro" id="IPR011576">
    <property type="entry name" value="Pyridox_Oxase_N"/>
</dbReference>
<dbReference type="SUPFAM" id="SSF50475">
    <property type="entry name" value="FMN-binding split barrel"/>
    <property type="match status" value="1"/>
</dbReference>
<keyword evidence="3 6" id="KW-0288">FMN</keyword>
<organism evidence="10 11">
    <name type="scientific">Zavarzinia aquatilis</name>
    <dbReference type="NCBI Taxonomy" id="2211142"/>
    <lineage>
        <taxon>Bacteria</taxon>
        <taxon>Pseudomonadati</taxon>
        <taxon>Pseudomonadota</taxon>
        <taxon>Alphaproteobacteria</taxon>
        <taxon>Rhodospirillales</taxon>
        <taxon>Zavarziniaceae</taxon>
        <taxon>Zavarzinia</taxon>
    </lineage>
</organism>
<feature type="binding site" evidence="6 7">
    <location>
        <position position="98"/>
    </location>
    <ligand>
        <name>FMN</name>
        <dbReference type="ChEBI" id="CHEBI:58210"/>
    </ligand>
</feature>
<dbReference type="EMBL" id="QGLE01000003">
    <property type="protein sequence ID" value="PWR24674.1"/>
    <property type="molecule type" value="Genomic_DNA"/>
</dbReference>
<accession>A0A317EEH7</accession>
<evidence type="ECO:0000256" key="4">
    <source>
        <dbReference type="ARBA" id="ARBA00023002"/>
    </source>
</evidence>
<reference evidence="10 11" key="1">
    <citation type="submission" date="2018-05" db="EMBL/GenBank/DDBJ databases">
        <title>Zavarzinia sp. HR-AS.</title>
        <authorList>
            <person name="Lee Y."/>
            <person name="Jeon C.O."/>
        </authorList>
    </citation>
    <scope>NUCLEOTIDE SEQUENCE [LARGE SCALE GENOMIC DNA]</scope>
    <source>
        <strain evidence="10 11">HR-AS</strain>
    </source>
</reference>
<dbReference type="GO" id="GO:0010181">
    <property type="term" value="F:FMN binding"/>
    <property type="evidence" value="ECO:0007669"/>
    <property type="project" value="UniProtKB-UniRule"/>
</dbReference>
<feature type="domain" description="Pyridoxamine 5'-phosphate oxidase N-terminal" evidence="8">
    <location>
        <begin position="27"/>
        <end position="152"/>
    </location>
</feature>
<evidence type="ECO:0000256" key="5">
    <source>
        <dbReference type="ARBA" id="ARBA00023096"/>
    </source>
</evidence>
<feature type="binding site" evidence="6 7">
    <location>
        <begin position="69"/>
        <end position="70"/>
    </location>
    <ligand>
        <name>FMN</name>
        <dbReference type="ChEBI" id="CHEBI:58210"/>
    </ligand>
</feature>
<dbReference type="PIRSF" id="PIRSF000190">
    <property type="entry name" value="Pyd_amn-ph_oxd"/>
    <property type="match status" value="1"/>
</dbReference>
<evidence type="ECO:0000313" key="11">
    <source>
        <dbReference type="Proteomes" id="UP000245461"/>
    </source>
</evidence>
<dbReference type="InterPro" id="IPR019576">
    <property type="entry name" value="Pyridoxamine_oxidase_dimer_C"/>
</dbReference>
<comment type="caution">
    <text evidence="10">The sequence shown here is derived from an EMBL/GenBank/DDBJ whole genome shotgun (WGS) entry which is preliminary data.</text>
</comment>
<dbReference type="AlphaFoldDB" id="A0A317EEH7"/>
<keyword evidence="11" id="KW-1185">Reference proteome</keyword>
<dbReference type="Pfam" id="PF10590">
    <property type="entry name" value="PNP_phzG_C"/>
    <property type="match status" value="1"/>
</dbReference>
<feature type="binding site" evidence="6 7">
    <location>
        <position position="76"/>
    </location>
    <ligand>
        <name>FMN</name>
        <dbReference type="ChEBI" id="CHEBI:58210"/>
    </ligand>
</feature>
<evidence type="ECO:0000256" key="7">
    <source>
        <dbReference type="PIRSR" id="PIRSR000190-2"/>
    </source>
</evidence>
<comment type="similarity">
    <text evidence="1 6">Belongs to the pyridoxamine 5'-phosphate oxidase family.</text>
</comment>
<feature type="domain" description="Pyridoxine 5'-phosphate oxidase dimerisation C-terminal" evidence="9">
    <location>
        <begin position="165"/>
        <end position="206"/>
    </location>
</feature>
<feature type="binding site" evidence="6">
    <location>
        <position position="120"/>
    </location>
    <ligand>
        <name>substrate</name>
    </ligand>
</feature>
<dbReference type="GO" id="GO:0004733">
    <property type="term" value="F:pyridoxamine phosphate oxidase activity"/>
    <property type="evidence" value="ECO:0007669"/>
    <property type="project" value="UniProtKB-UniRule"/>
</dbReference>
<dbReference type="NCBIfam" id="NF004231">
    <property type="entry name" value="PRK05679.1"/>
    <property type="match status" value="1"/>
</dbReference>
<evidence type="ECO:0000256" key="6">
    <source>
        <dbReference type="HAMAP-Rule" id="MF_01629"/>
    </source>
</evidence>
<evidence type="ECO:0000259" key="8">
    <source>
        <dbReference type="Pfam" id="PF01243"/>
    </source>
</evidence>
<feature type="binding site" evidence="6 7">
    <location>
        <position position="178"/>
    </location>
    <ligand>
        <name>FMN</name>
        <dbReference type="ChEBI" id="CHEBI:58210"/>
    </ligand>
</feature>
<evidence type="ECO:0000259" key="9">
    <source>
        <dbReference type="Pfam" id="PF10590"/>
    </source>
</evidence>
<dbReference type="NCBIfam" id="TIGR00558">
    <property type="entry name" value="pdxH"/>
    <property type="match status" value="1"/>
</dbReference>
<comment type="catalytic activity">
    <reaction evidence="6">
        <text>pyridoxamine 5'-phosphate + O2 + H2O = pyridoxal 5'-phosphate + H2O2 + NH4(+)</text>
        <dbReference type="Rhea" id="RHEA:15817"/>
        <dbReference type="ChEBI" id="CHEBI:15377"/>
        <dbReference type="ChEBI" id="CHEBI:15379"/>
        <dbReference type="ChEBI" id="CHEBI:16240"/>
        <dbReference type="ChEBI" id="CHEBI:28938"/>
        <dbReference type="ChEBI" id="CHEBI:58451"/>
        <dbReference type="ChEBI" id="CHEBI:597326"/>
        <dbReference type="EC" id="1.4.3.5"/>
    </reaction>
</comment>
<dbReference type="OrthoDB" id="9780392at2"/>
<feature type="binding site" evidence="6 7">
    <location>
        <begin position="133"/>
        <end position="134"/>
    </location>
    <ligand>
        <name>FMN</name>
        <dbReference type="ChEBI" id="CHEBI:58210"/>
    </ligand>
</feature>
<dbReference type="HAMAP" id="MF_01629">
    <property type="entry name" value="PdxH"/>
    <property type="match status" value="1"/>
</dbReference>
<comment type="pathway">
    <text evidence="6">Cofactor metabolism; pyridoxal 5'-phosphate salvage; pyridoxal 5'-phosphate from pyridoxine 5'-phosphate: step 1/1.</text>
</comment>
<sequence>MTDILASTDDATLAARGPYDLFAKWFAEAAATEVNDPNAMALATVDETGQPSVRVVLMKEYDDRGFVFYTNFESDKGRALLANPVAGLNFHWKGLRRQVRINGTVAPVSAAEADEYFAIRPRDSQVGAWASSQSRPLASRATFEAEIAAVAARYEGQDVPRPPHWSGFRIAPKRIEFWQDRPFRLHDRAIFTPVAAGGWTVHRVYP</sequence>
<dbReference type="GO" id="GO:0008615">
    <property type="term" value="P:pyridoxine biosynthetic process"/>
    <property type="evidence" value="ECO:0007669"/>
    <property type="project" value="UniProtKB-UniRule"/>
</dbReference>
<comment type="pathway">
    <text evidence="6">Cofactor metabolism; pyridoxal 5'-phosphate salvage; pyridoxal 5'-phosphate from pyridoxamine 5'-phosphate: step 1/1.</text>
</comment>
<dbReference type="Gene3D" id="2.30.110.10">
    <property type="entry name" value="Electron Transport, Fmn-binding Protein, Chain A"/>
    <property type="match status" value="1"/>
</dbReference>
<feature type="binding site" evidence="6">
    <location>
        <position position="59"/>
    </location>
    <ligand>
        <name>substrate</name>
    </ligand>
</feature>
<evidence type="ECO:0000256" key="3">
    <source>
        <dbReference type="ARBA" id="ARBA00022643"/>
    </source>
</evidence>
<proteinExistence type="inferred from homology"/>
<dbReference type="UniPathway" id="UPA01068">
    <property type="reaction ID" value="UER00304"/>
</dbReference>
<keyword evidence="2 6" id="KW-0285">Flavoprotein</keyword>
<dbReference type="PANTHER" id="PTHR10851">
    <property type="entry name" value="PYRIDOXINE-5-PHOSPHATE OXIDASE"/>
    <property type="match status" value="1"/>
</dbReference>
<feature type="binding site" evidence="6">
    <location>
        <begin position="184"/>
        <end position="186"/>
    </location>
    <ligand>
        <name>substrate</name>
    </ligand>
</feature>
<keyword evidence="4 6" id="KW-0560">Oxidoreductase</keyword>
<evidence type="ECO:0000313" key="10">
    <source>
        <dbReference type="EMBL" id="PWR24674.1"/>
    </source>
</evidence>
<feature type="binding site" evidence="6 7">
    <location>
        <position position="188"/>
    </location>
    <ligand>
        <name>FMN</name>
        <dbReference type="ChEBI" id="CHEBI:58210"/>
    </ligand>
</feature>
<dbReference type="PROSITE" id="PS01064">
    <property type="entry name" value="PYRIDOX_OXIDASE"/>
    <property type="match status" value="1"/>
</dbReference>
<protein>
    <recommendedName>
        <fullName evidence="6">Pyridoxine/pyridoxamine 5'-phosphate oxidase</fullName>
        <ecNumber evidence="6">1.4.3.5</ecNumber>
    </recommendedName>
    <alternativeName>
        <fullName evidence="6">PNP/PMP oxidase</fullName>
        <shortName evidence="6">PNPOx</shortName>
    </alternativeName>
    <alternativeName>
        <fullName evidence="6">Pyridoxal 5'-phosphate synthase</fullName>
    </alternativeName>
</protein>
<feature type="binding site" evidence="6 7">
    <location>
        <begin position="54"/>
        <end position="59"/>
    </location>
    <ligand>
        <name>FMN</name>
        <dbReference type="ChEBI" id="CHEBI:58210"/>
    </ligand>
</feature>
<keyword evidence="5 6" id="KW-0664">Pyridoxine biosynthesis</keyword>
<comment type="subunit">
    <text evidence="6">Homodimer.</text>
</comment>
<gene>
    <name evidence="6 10" type="primary">pdxH</name>
    <name evidence="10" type="ORF">DKG74_07680</name>
</gene>
<feature type="binding site" evidence="6">
    <location>
        <position position="124"/>
    </location>
    <ligand>
        <name>substrate</name>
    </ligand>
</feature>
<comment type="catalytic activity">
    <reaction evidence="6">
        <text>pyridoxine 5'-phosphate + O2 = pyridoxal 5'-phosphate + H2O2</text>
        <dbReference type="Rhea" id="RHEA:15149"/>
        <dbReference type="ChEBI" id="CHEBI:15379"/>
        <dbReference type="ChEBI" id="CHEBI:16240"/>
        <dbReference type="ChEBI" id="CHEBI:58589"/>
        <dbReference type="ChEBI" id="CHEBI:597326"/>
        <dbReference type="EC" id="1.4.3.5"/>
    </reaction>
</comment>
<name>A0A317EEH7_9PROT</name>
<comment type="cofactor">
    <cofactor evidence="6 7">
        <name>FMN</name>
        <dbReference type="ChEBI" id="CHEBI:58210"/>
    </cofactor>
    <text evidence="6 7">Binds 1 FMN per subunit.</text>
</comment>
<dbReference type="InterPro" id="IPR000659">
    <property type="entry name" value="Pyridox_Oxase"/>
</dbReference>